<accession>A0A9X1AAQ0</accession>
<evidence type="ECO:0000259" key="1">
    <source>
        <dbReference type="Pfam" id="PF16473"/>
    </source>
</evidence>
<gene>
    <name evidence="2" type="ORF">J1C56_12575</name>
</gene>
<dbReference type="InterPro" id="IPR033390">
    <property type="entry name" value="Rv2179c-like"/>
</dbReference>
<dbReference type="EMBL" id="JAFLWW010000003">
    <property type="protein sequence ID" value="MBT1156426.1"/>
    <property type="molecule type" value="Genomic_DNA"/>
</dbReference>
<dbReference type="AlphaFoldDB" id="A0A9X1AAQ0"/>
<reference evidence="2" key="1">
    <citation type="journal article" date="2021" name="Microorganisms">
        <title>Phylogenomic Reconstruction and Metabolic Potential of the Genus Aminobacter.</title>
        <authorList>
            <person name="Artuso I."/>
            <person name="Turrini P."/>
            <person name="Pirolo M."/>
            <person name="Lugli G.A."/>
            <person name="Ventura M."/>
            <person name="Visca P."/>
        </authorList>
    </citation>
    <scope>NUCLEOTIDE SEQUENCE</scope>
    <source>
        <strain evidence="2">LMG 26462</strain>
    </source>
</reference>
<proteinExistence type="predicted"/>
<dbReference type="SUPFAM" id="SSF53098">
    <property type="entry name" value="Ribonuclease H-like"/>
    <property type="match status" value="1"/>
</dbReference>
<reference evidence="2" key="2">
    <citation type="submission" date="2021-03" db="EMBL/GenBank/DDBJ databases">
        <authorList>
            <person name="Artuso I."/>
            <person name="Turrini P."/>
            <person name="Pirolo M."/>
            <person name="Lugli G.A."/>
            <person name="Ventura M."/>
            <person name="Visca P."/>
        </authorList>
    </citation>
    <scope>NUCLEOTIDE SEQUENCE</scope>
    <source>
        <strain evidence="2">LMG 26462</strain>
    </source>
</reference>
<dbReference type="Pfam" id="PF16473">
    <property type="entry name" value="Rv2179c-like"/>
    <property type="match status" value="1"/>
</dbReference>
<name>A0A9X1AAQ0_9HYPH</name>
<evidence type="ECO:0000313" key="3">
    <source>
        <dbReference type="Proteomes" id="UP001138921"/>
    </source>
</evidence>
<dbReference type="Proteomes" id="UP001138921">
    <property type="component" value="Unassembled WGS sequence"/>
</dbReference>
<feature type="domain" description="3'-5' exoribonuclease Rv2179c-like" evidence="1">
    <location>
        <begin position="101"/>
        <end position="202"/>
    </location>
</feature>
<dbReference type="GO" id="GO:0003676">
    <property type="term" value="F:nucleic acid binding"/>
    <property type="evidence" value="ECO:0007669"/>
    <property type="project" value="InterPro"/>
</dbReference>
<organism evidence="2 3">
    <name type="scientific">Aminobacter anthyllidis</name>
    <dbReference type="NCBI Taxonomy" id="1035067"/>
    <lineage>
        <taxon>Bacteria</taxon>
        <taxon>Pseudomonadati</taxon>
        <taxon>Pseudomonadota</taxon>
        <taxon>Alphaproteobacteria</taxon>
        <taxon>Hyphomicrobiales</taxon>
        <taxon>Phyllobacteriaceae</taxon>
        <taxon>Aminobacter</taxon>
    </lineage>
</organism>
<keyword evidence="3" id="KW-1185">Reference proteome</keyword>
<dbReference type="InterPro" id="IPR012337">
    <property type="entry name" value="RNaseH-like_sf"/>
</dbReference>
<protein>
    <submittedName>
        <fullName evidence="2">3'-5' exoribonuclease</fullName>
    </submittedName>
</protein>
<dbReference type="InterPro" id="IPR036397">
    <property type="entry name" value="RNaseH_sf"/>
</dbReference>
<comment type="caution">
    <text evidence="2">The sequence shown here is derived from an EMBL/GenBank/DDBJ whole genome shotgun (WGS) entry which is preliminary data.</text>
</comment>
<evidence type="ECO:0000313" key="2">
    <source>
        <dbReference type="EMBL" id="MBT1156426.1"/>
    </source>
</evidence>
<sequence length="215" mass="24298">MNQLLGPLGPKRSERASRTDVYFSADVETDGPIPGPFSILSFALVFAGTYDGARFDRPKEYDKVFYRELRPISEDYEEEALRINGLDRGRLLLEGELPSVVMDQAFKWVKDLSGDANPVLVAYPLSFDWTWLYWYFVRFSRDGSPFDYSRCYDIKTALAVKSGLPISQSGRSRLPSNLVSARAHTHHAVDDAIEQAEIFANIFEWEGRGGGNRAT</sequence>
<dbReference type="Gene3D" id="3.30.420.10">
    <property type="entry name" value="Ribonuclease H-like superfamily/Ribonuclease H"/>
    <property type="match status" value="1"/>
</dbReference>